<proteinExistence type="predicted"/>
<keyword evidence="2" id="KW-1185">Reference proteome</keyword>
<accession>A0A022RGJ6</accession>
<evidence type="ECO:0000313" key="1">
    <source>
        <dbReference type="EMBL" id="EYU39487.1"/>
    </source>
</evidence>
<organism evidence="1 2">
    <name type="scientific">Erythranthe guttata</name>
    <name type="common">Yellow monkey flower</name>
    <name type="synonym">Mimulus guttatus</name>
    <dbReference type="NCBI Taxonomy" id="4155"/>
    <lineage>
        <taxon>Eukaryota</taxon>
        <taxon>Viridiplantae</taxon>
        <taxon>Streptophyta</taxon>
        <taxon>Embryophyta</taxon>
        <taxon>Tracheophyta</taxon>
        <taxon>Spermatophyta</taxon>
        <taxon>Magnoliopsida</taxon>
        <taxon>eudicotyledons</taxon>
        <taxon>Gunneridae</taxon>
        <taxon>Pentapetalae</taxon>
        <taxon>asterids</taxon>
        <taxon>lamiids</taxon>
        <taxon>Lamiales</taxon>
        <taxon>Phrymaceae</taxon>
        <taxon>Erythranthe</taxon>
    </lineage>
</organism>
<evidence type="ECO:0000313" key="2">
    <source>
        <dbReference type="Proteomes" id="UP000030748"/>
    </source>
</evidence>
<sequence length="10" mass="1078">NNGNGTYLIL</sequence>
<feature type="non-terminal residue" evidence="1">
    <location>
        <position position="1"/>
    </location>
</feature>
<name>A0A022RGJ6_ERYGU</name>
<gene>
    <name evidence="1" type="ORF">MIMGU_mgv1a0204862mg</name>
</gene>
<protein>
    <submittedName>
        <fullName evidence="1">Uncharacterized protein</fullName>
    </submittedName>
</protein>
<dbReference type="Proteomes" id="UP000030748">
    <property type="component" value="Unassembled WGS sequence"/>
</dbReference>
<reference evidence="1 2" key="1">
    <citation type="journal article" date="2013" name="Proc. Natl. Acad. Sci. U.S.A.">
        <title>Fine-scale variation in meiotic recombination in Mimulus inferred from population shotgun sequencing.</title>
        <authorList>
            <person name="Hellsten U."/>
            <person name="Wright K.M."/>
            <person name="Jenkins J."/>
            <person name="Shu S."/>
            <person name="Yuan Y."/>
            <person name="Wessler S.R."/>
            <person name="Schmutz J."/>
            <person name="Willis J.H."/>
            <person name="Rokhsar D.S."/>
        </authorList>
    </citation>
    <scope>NUCLEOTIDE SEQUENCE [LARGE SCALE GENOMIC DNA]</scope>
    <source>
        <strain evidence="2">cv. DUN x IM62</strain>
    </source>
</reference>
<dbReference type="EMBL" id="KI630443">
    <property type="protein sequence ID" value="EYU39487.1"/>
    <property type="molecule type" value="Genomic_DNA"/>
</dbReference>